<evidence type="ECO:0000259" key="5">
    <source>
        <dbReference type="PROSITE" id="PS51677"/>
    </source>
</evidence>
<dbReference type="InterPro" id="IPR011330">
    <property type="entry name" value="Glyco_hydro/deAcase_b/a-brl"/>
</dbReference>
<evidence type="ECO:0000256" key="1">
    <source>
        <dbReference type="ARBA" id="ARBA00022723"/>
    </source>
</evidence>
<dbReference type="STRING" id="1561.NPD11_1450"/>
<dbReference type="GO" id="GO:0046872">
    <property type="term" value="F:metal ion binding"/>
    <property type="evidence" value="ECO:0007669"/>
    <property type="project" value="UniProtKB-KW"/>
</dbReference>
<protein>
    <submittedName>
        <fullName evidence="6">Polysaccharide deacetylase family protein</fullName>
    </submittedName>
</protein>
<dbReference type="AlphaFoldDB" id="A0A0A7FXZ8"/>
<dbReference type="Pfam" id="PF01522">
    <property type="entry name" value="Polysacc_deac_1"/>
    <property type="match status" value="1"/>
</dbReference>
<evidence type="ECO:0000313" key="6">
    <source>
        <dbReference type="EMBL" id="AIY84487.1"/>
    </source>
</evidence>
<feature type="compositionally biased region" description="Polar residues" evidence="3">
    <location>
        <begin position="59"/>
        <end position="89"/>
    </location>
</feature>
<name>A0A0A7FXZ8_9CLOT</name>
<evidence type="ECO:0000256" key="2">
    <source>
        <dbReference type="ARBA" id="ARBA00022801"/>
    </source>
</evidence>
<dbReference type="Gene3D" id="3.20.20.370">
    <property type="entry name" value="Glycoside hydrolase/deacetylase"/>
    <property type="match status" value="1"/>
</dbReference>
<dbReference type="EMBL" id="CP006905">
    <property type="protein sequence ID" value="AIY84487.1"/>
    <property type="molecule type" value="Genomic_DNA"/>
</dbReference>
<proteinExistence type="predicted"/>
<dbReference type="HOGENOM" id="CLU_021264_6_2_9"/>
<dbReference type="SUPFAM" id="SSF88713">
    <property type="entry name" value="Glycoside hydrolase/deacetylase"/>
    <property type="match status" value="1"/>
</dbReference>
<dbReference type="PROSITE" id="PS51677">
    <property type="entry name" value="NODB"/>
    <property type="match status" value="1"/>
</dbReference>
<keyword evidence="4" id="KW-1133">Transmembrane helix</keyword>
<feature type="domain" description="NodB homology" evidence="5">
    <location>
        <begin position="130"/>
        <end position="332"/>
    </location>
</feature>
<dbReference type="RefSeq" id="WP_242851888.1">
    <property type="nucleotide sequence ID" value="NZ_CP006905.1"/>
</dbReference>
<accession>A0A0A7FXZ8</accession>
<dbReference type="CDD" id="cd10944">
    <property type="entry name" value="CE4_SmPgdA_like"/>
    <property type="match status" value="1"/>
</dbReference>
<dbReference type="InterPro" id="IPR002509">
    <property type="entry name" value="NODB_dom"/>
</dbReference>
<evidence type="ECO:0000256" key="4">
    <source>
        <dbReference type="SAM" id="Phobius"/>
    </source>
</evidence>
<keyword evidence="7" id="KW-1185">Reference proteome</keyword>
<keyword evidence="4" id="KW-0812">Transmembrane</keyword>
<dbReference type="Proteomes" id="UP000030635">
    <property type="component" value="Chromosome"/>
</dbReference>
<dbReference type="KEGG" id="cbv:U729_1562"/>
<dbReference type="GO" id="GO:0005975">
    <property type="term" value="P:carbohydrate metabolic process"/>
    <property type="evidence" value="ECO:0007669"/>
    <property type="project" value="InterPro"/>
</dbReference>
<keyword evidence="2" id="KW-0378">Hydrolase</keyword>
<organism evidence="6 7">
    <name type="scientific">Clostridium baratii str. Sullivan</name>
    <dbReference type="NCBI Taxonomy" id="1415775"/>
    <lineage>
        <taxon>Bacteria</taxon>
        <taxon>Bacillati</taxon>
        <taxon>Bacillota</taxon>
        <taxon>Clostridia</taxon>
        <taxon>Eubacteriales</taxon>
        <taxon>Clostridiaceae</taxon>
        <taxon>Clostridium</taxon>
    </lineage>
</organism>
<reference evidence="6 7" key="1">
    <citation type="journal article" date="2015" name="Infect. Genet. Evol.">
        <title>Genomic sequences of six botulinum neurotoxin-producing strains representing three clostridial species illustrate the mobility and diversity of botulinum neurotoxin genes.</title>
        <authorList>
            <person name="Smith T.J."/>
            <person name="Hill K.K."/>
            <person name="Xie G."/>
            <person name="Foley B.T."/>
            <person name="Williamson C.H."/>
            <person name="Foster J.T."/>
            <person name="Johnson S.L."/>
            <person name="Chertkov O."/>
            <person name="Teshima H."/>
            <person name="Gibbons H.S."/>
            <person name="Johnsky L.A."/>
            <person name="Karavis M.A."/>
            <person name="Smith L.A."/>
        </authorList>
    </citation>
    <scope>NUCLEOTIDE SEQUENCE [LARGE SCALE GENOMIC DNA]</scope>
    <source>
        <strain evidence="6">Sullivan</strain>
    </source>
</reference>
<feature type="region of interest" description="Disordered" evidence="3">
    <location>
        <begin position="1"/>
        <end position="24"/>
    </location>
</feature>
<dbReference type="GO" id="GO:0016810">
    <property type="term" value="F:hydrolase activity, acting on carbon-nitrogen (but not peptide) bonds"/>
    <property type="evidence" value="ECO:0007669"/>
    <property type="project" value="InterPro"/>
</dbReference>
<keyword evidence="4" id="KW-0472">Membrane</keyword>
<feature type="region of interest" description="Disordered" evidence="3">
    <location>
        <begin position="59"/>
        <end position="97"/>
    </location>
</feature>
<evidence type="ECO:0000256" key="3">
    <source>
        <dbReference type="SAM" id="MobiDB-lite"/>
    </source>
</evidence>
<sequence length="335" mass="37368">MKNKKGKVHNYNMNVRRNFERQQRGRRKKVVALVGLVIVLIIGGFGIYSAVSSNGENKEATASQSSSSQKPGQAENNNNSVNTEASKLDNSGYIPLKDDKNADDAKVVAERTSGLLKGKLHYPVRDDGKKVVYLTFDDGPSTTNTPEVLDILKKYDVKATFFVMGKSLADHPGAKELLKREASEGHAIANHSYSHNYQHLYPNRVININNFMEEYNKTNALMKEILGKDFSTRTVRFPGGYWSWNGRENARPVLDKNGIEIVDWDALNGDAEGSGKSTPEQLVAKTKKTVEALGPNADSVVFLMHDTYGKENTVKALPEIIEYFKSKGFEFRTMK</sequence>
<dbReference type="PANTHER" id="PTHR10587">
    <property type="entry name" value="GLYCOSYL TRANSFERASE-RELATED"/>
    <property type="match status" value="1"/>
</dbReference>
<dbReference type="GO" id="GO:0016020">
    <property type="term" value="C:membrane"/>
    <property type="evidence" value="ECO:0007669"/>
    <property type="project" value="TreeGrafter"/>
</dbReference>
<feature type="transmembrane region" description="Helical" evidence="4">
    <location>
        <begin position="30"/>
        <end position="51"/>
    </location>
</feature>
<keyword evidence="1" id="KW-0479">Metal-binding</keyword>
<dbReference type="PANTHER" id="PTHR10587:SF133">
    <property type="entry name" value="CHITIN DEACETYLASE 1-RELATED"/>
    <property type="match status" value="1"/>
</dbReference>
<dbReference type="InterPro" id="IPR050248">
    <property type="entry name" value="Polysacc_deacetylase_ArnD"/>
</dbReference>
<gene>
    <name evidence="6" type="ORF">U729_1562</name>
</gene>
<evidence type="ECO:0000313" key="7">
    <source>
        <dbReference type="Proteomes" id="UP000030635"/>
    </source>
</evidence>
<dbReference type="eggNOG" id="COG0726">
    <property type="taxonomic scope" value="Bacteria"/>
</dbReference>